<dbReference type="STRING" id="1121869.SAMN03084138_00832"/>
<evidence type="ECO:0000313" key="2">
    <source>
        <dbReference type="Proteomes" id="UP000182692"/>
    </source>
</evidence>
<sequence>MYKASPRQGLLPELDSERPLQTQFVDPVATAMRQLKGTLGDTLHSAYLSGDIAHRTAPDKATMNVTLVTQRSLNVNEYSMLNTVRFRIEQGSEAISRVAIDVVPINDVRDLGNIFKWGFFLKHCTQCIQGDNLAQSFGHFEVSWEVCKAMNDDLSARLRELRNKVAIATKWGTQLDAAEEAASRLIKASFGLVAYKANRWEEELDACSHVFLEFYPDKTLEMERLFYLIQRKPVKKRAVVALLDAHWKWVVDEYEKTDRKIG</sequence>
<protein>
    <submittedName>
        <fullName evidence="1">Uncharacterized protein</fullName>
    </submittedName>
</protein>
<reference evidence="1 2" key="1">
    <citation type="submission" date="2016-10" db="EMBL/GenBank/DDBJ databases">
        <authorList>
            <person name="de Groot N.N."/>
        </authorList>
    </citation>
    <scope>NUCLEOTIDE SEQUENCE [LARGE SCALE GENOMIC DNA]</scope>
    <source>
        <strain evidence="1 2">DSM 15893</strain>
    </source>
</reference>
<dbReference type="Proteomes" id="UP000182692">
    <property type="component" value="Unassembled WGS sequence"/>
</dbReference>
<proteinExistence type="predicted"/>
<name>A0A1I5L7I6_9GAMM</name>
<evidence type="ECO:0000313" key="1">
    <source>
        <dbReference type="EMBL" id="SFO92711.1"/>
    </source>
</evidence>
<dbReference type="GeneID" id="35872510"/>
<accession>A0A1I5L7I6</accession>
<organism evidence="1 2">
    <name type="scientific">Enterovibrio norvegicus DSM 15893</name>
    <dbReference type="NCBI Taxonomy" id="1121869"/>
    <lineage>
        <taxon>Bacteria</taxon>
        <taxon>Pseudomonadati</taxon>
        <taxon>Pseudomonadota</taxon>
        <taxon>Gammaproteobacteria</taxon>
        <taxon>Vibrionales</taxon>
        <taxon>Vibrionaceae</taxon>
        <taxon>Enterovibrio</taxon>
    </lineage>
</organism>
<dbReference type="AlphaFoldDB" id="A0A1I5L7I6"/>
<dbReference type="EMBL" id="FOWR01000005">
    <property type="protein sequence ID" value="SFO92711.1"/>
    <property type="molecule type" value="Genomic_DNA"/>
</dbReference>
<gene>
    <name evidence="1" type="ORF">SAMN03084138_00832</name>
</gene>
<dbReference type="OrthoDB" id="3422944at2"/>
<dbReference type="RefSeq" id="WP_017017593.1">
    <property type="nucleotide sequence ID" value="NZ_FOWR01000005.1"/>
</dbReference>